<reference evidence="1" key="1">
    <citation type="submission" date="2010-07" db="EMBL/GenBank/DDBJ databases">
        <authorList>
            <consortium name="CONSOLIDER consortium CSD2007-00005"/>
            <person name="Guazzaroni M.-E."/>
            <person name="Richter M."/>
            <person name="Garcia-Salamanca A."/>
            <person name="Yarza P."/>
            <person name="Ferrer M."/>
        </authorList>
    </citation>
    <scope>NUCLEOTIDE SEQUENCE</scope>
</reference>
<dbReference type="EMBL" id="ADZX01000107">
    <property type="protein sequence ID" value="EFK97612.1"/>
    <property type="molecule type" value="Genomic_DNA"/>
</dbReference>
<protein>
    <submittedName>
        <fullName evidence="1">Uncharacterized protein</fullName>
    </submittedName>
</protein>
<accession>D9PFQ2</accession>
<dbReference type="AlphaFoldDB" id="D9PFQ2"/>
<proteinExistence type="predicted"/>
<gene>
    <name evidence="1" type="ORF">LDC_0343</name>
</gene>
<evidence type="ECO:0000313" key="1">
    <source>
        <dbReference type="EMBL" id="EFK97612.1"/>
    </source>
</evidence>
<organism evidence="1">
    <name type="scientific">sediment metagenome</name>
    <dbReference type="NCBI Taxonomy" id="749907"/>
    <lineage>
        <taxon>unclassified sequences</taxon>
        <taxon>metagenomes</taxon>
        <taxon>ecological metagenomes</taxon>
    </lineage>
</organism>
<feature type="non-terminal residue" evidence="1">
    <location>
        <position position="78"/>
    </location>
</feature>
<comment type="caution">
    <text evidence="1">The sequence shown here is derived from an EMBL/GenBank/DDBJ whole genome shotgun (WGS) entry which is preliminary data.</text>
</comment>
<sequence length="78" mass="8889">MNIGPEFPERFERDQAFSEADWLRCLPGAVRDHALALPAPGRALVRIGAGTLELHWTMLPPRRLGIVQLPRMAVHYRF</sequence>
<reference evidence="1" key="2">
    <citation type="journal article" date="2011" name="Microb. Ecol.">
        <title>Taxonomic and Functional Metagenomic Profiling of the Microbial Community in the Anoxic Sediment of a Sub-saline Shallow Lake (Laguna de Carrizo, Central Spain).</title>
        <authorList>
            <person name="Ferrer M."/>
            <person name="Guazzaroni M.E."/>
            <person name="Richter M."/>
            <person name="Garcia-Salamanca A."/>
            <person name="Yarza P."/>
            <person name="Suarez-Suarez A."/>
            <person name="Solano J."/>
            <person name="Alcaide M."/>
            <person name="van Dillewijn P."/>
            <person name="Molina-Henares M.A."/>
            <person name="Lopez-Cortes N."/>
            <person name="Al-Ramahi Y."/>
            <person name="Guerrero C."/>
            <person name="Acosta A."/>
            <person name="de Eugenio L.I."/>
            <person name="Martinez V."/>
            <person name="Marques S."/>
            <person name="Rojo F."/>
            <person name="Santero E."/>
            <person name="Genilloud O."/>
            <person name="Perez-Perez J."/>
            <person name="Rossello-Mora R."/>
            <person name="Ramos J.L."/>
        </authorList>
    </citation>
    <scope>NUCLEOTIDE SEQUENCE</scope>
</reference>
<name>D9PFQ2_9ZZZZ</name>